<accession>A0ABW5XKR3</accession>
<dbReference type="Proteomes" id="UP001597601">
    <property type="component" value="Unassembled WGS sequence"/>
</dbReference>
<protein>
    <submittedName>
        <fullName evidence="1">Uncharacterized protein</fullName>
    </submittedName>
</protein>
<proteinExistence type="predicted"/>
<name>A0ABW5XKR3_9SPHI</name>
<comment type="caution">
    <text evidence="1">The sequence shown here is derived from an EMBL/GenBank/DDBJ whole genome shotgun (WGS) entry which is preliminary data.</text>
</comment>
<sequence>MTDTLRELSDKELTLGQTGVFSYVQTAIPTDDIDYAFADIHNAYLELHNRTLDQVFKTETLKRMVFLNWYYMAEPAMLTGMTDLDHETILASYQLLNDLIKAGELDEEFTWMLAFYSTWGFVIMEFSEPNMPELTAFAEKYRWTVRQPPLKKQLGAVMENRGQMGKFWNALQDLAT</sequence>
<evidence type="ECO:0000313" key="2">
    <source>
        <dbReference type="Proteomes" id="UP001597601"/>
    </source>
</evidence>
<organism evidence="1 2">
    <name type="scientific">Mucilaginibacter antarcticus</name>
    <dbReference type="NCBI Taxonomy" id="1855725"/>
    <lineage>
        <taxon>Bacteria</taxon>
        <taxon>Pseudomonadati</taxon>
        <taxon>Bacteroidota</taxon>
        <taxon>Sphingobacteriia</taxon>
        <taxon>Sphingobacteriales</taxon>
        <taxon>Sphingobacteriaceae</taxon>
        <taxon>Mucilaginibacter</taxon>
    </lineage>
</organism>
<evidence type="ECO:0000313" key="1">
    <source>
        <dbReference type="EMBL" id="MFD2863562.1"/>
    </source>
</evidence>
<gene>
    <name evidence="1" type="ORF">ACFSYC_02575</name>
</gene>
<dbReference type="RefSeq" id="WP_377123206.1">
    <property type="nucleotide sequence ID" value="NZ_JBHUHN010000001.1"/>
</dbReference>
<reference evidence="2" key="1">
    <citation type="journal article" date="2019" name="Int. J. Syst. Evol. Microbiol.">
        <title>The Global Catalogue of Microorganisms (GCM) 10K type strain sequencing project: providing services to taxonomists for standard genome sequencing and annotation.</title>
        <authorList>
            <consortium name="The Broad Institute Genomics Platform"/>
            <consortium name="The Broad Institute Genome Sequencing Center for Infectious Disease"/>
            <person name="Wu L."/>
            <person name="Ma J."/>
        </authorList>
    </citation>
    <scope>NUCLEOTIDE SEQUENCE [LARGE SCALE GENOMIC DNA]</scope>
    <source>
        <strain evidence="2">KCTC 52232</strain>
    </source>
</reference>
<keyword evidence="2" id="KW-1185">Reference proteome</keyword>
<dbReference type="EMBL" id="JBHUON010000002">
    <property type="protein sequence ID" value="MFD2863562.1"/>
    <property type="molecule type" value="Genomic_DNA"/>
</dbReference>